<dbReference type="AlphaFoldDB" id="A0A366L9I5"/>
<sequence>MGIKNPKIIKLIKAFSPDALLVYGWSYFSHLSIIWHFKGKIPVWFRGDSTLIDNQPWIKRKIRKAILTLVYKNIDIAFYVGKANKAYFKTFGLKENKLIFVPHAVDNIRFGTDRKNEALTIRNKLGINLDETLILFAGKLESKKSPDLLLEAFKQLNRKDVHLLFVGNGELEKPLKSTASDQKIRNVHFLDFQNQTKMPAIYQACNLYCLPSRGPGETWGLAVNEAMAAGKAILISDKVGCAIDLVDASNGLIFDINEQSLLSSLQVLINNDLKVMGEISGKKIENWNFNNQVAVLVNMLNG</sequence>
<evidence type="ECO:0000259" key="1">
    <source>
        <dbReference type="Pfam" id="PF00534"/>
    </source>
</evidence>
<reference evidence="2 3" key="1">
    <citation type="submission" date="2018-07" db="EMBL/GenBank/DDBJ databases">
        <title>A draft genome of a endophytic bacteria, a new species of Pedobacter.</title>
        <authorList>
            <person name="Zhang Z.D."/>
            <person name="Chen Z.J."/>
        </authorList>
    </citation>
    <scope>NUCLEOTIDE SEQUENCE [LARGE SCALE GENOMIC DNA]</scope>
    <source>
        <strain evidence="2 3">RS10</strain>
    </source>
</reference>
<dbReference type="PANTHER" id="PTHR45947">
    <property type="entry name" value="SULFOQUINOVOSYL TRANSFERASE SQD2"/>
    <property type="match status" value="1"/>
</dbReference>
<dbReference type="GO" id="GO:0016757">
    <property type="term" value="F:glycosyltransferase activity"/>
    <property type="evidence" value="ECO:0007669"/>
    <property type="project" value="InterPro"/>
</dbReference>
<name>A0A366L9I5_9SPHI</name>
<dbReference type="OrthoDB" id="9790710at2"/>
<dbReference type="Gene3D" id="3.40.50.2000">
    <property type="entry name" value="Glycogen Phosphorylase B"/>
    <property type="match status" value="2"/>
</dbReference>
<dbReference type="EMBL" id="QNQU01000004">
    <property type="protein sequence ID" value="RBQ10143.1"/>
    <property type="molecule type" value="Genomic_DNA"/>
</dbReference>
<dbReference type="CDD" id="cd03801">
    <property type="entry name" value="GT4_PimA-like"/>
    <property type="match status" value="1"/>
</dbReference>
<dbReference type="Pfam" id="PF00534">
    <property type="entry name" value="Glycos_transf_1"/>
    <property type="match status" value="1"/>
</dbReference>
<accession>A0A366L9I5</accession>
<feature type="domain" description="Glycosyl transferase family 1" evidence="1">
    <location>
        <begin position="120"/>
        <end position="271"/>
    </location>
</feature>
<comment type="caution">
    <text evidence="2">The sequence shown here is derived from an EMBL/GenBank/DDBJ whole genome shotgun (WGS) entry which is preliminary data.</text>
</comment>
<dbReference type="PANTHER" id="PTHR45947:SF3">
    <property type="entry name" value="SULFOQUINOVOSYL TRANSFERASE SQD2"/>
    <property type="match status" value="1"/>
</dbReference>
<gene>
    <name evidence="2" type="ORF">DRW42_06050</name>
</gene>
<dbReference type="SUPFAM" id="SSF53756">
    <property type="entry name" value="UDP-Glycosyltransferase/glycogen phosphorylase"/>
    <property type="match status" value="1"/>
</dbReference>
<dbReference type="InterPro" id="IPR050194">
    <property type="entry name" value="Glycosyltransferase_grp1"/>
</dbReference>
<organism evidence="2 3">
    <name type="scientific">Pedobacter miscanthi</name>
    <dbReference type="NCBI Taxonomy" id="2259170"/>
    <lineage>
        <taxon>Bacteria</taxon>
        <taxon>Pseudomonadati</taxon>
        <taxon>Bacteroidota</taxon>
        <taxon>Sphingobacteriia</taxon>
        <taxon>Sphingobacteriales</taxon>
        <taxon>Sphingobacteriaceae</taxon>
        <taxon>Pedobacter</taxon>
    </lineage>
</organism>
<evidence type="ECO:0000313" key="2">
    <source>
        <dbReference type="EMBL" id="RBQ10143.1"/>
    </source>
</evidence>
<proteinExistence type="predicted"/>
<keyword evidence="3" id="KW-1185">Reference proteome</keyword>
<dbReference type="Proteomes" id="UP000252081">
    <property type="component" value="Unassembled WGS sequence"/>
</dbReference>
<protein>
    <submittedName>
        <fullName evidence="2">Glycosyltransferase family 1 protein</fullName>
    </submittedName>
</protein>
<keyword evidence="2" id="KW-0808">Transferase</keyword>
<evidence type="ECO:0000313" key="3">
    <source>
        <dbReference type="Proteomes" id="UP000252081"/>
    </source>
</evidence>
<dbReference type="InterPro" id="IPR001296">
    <property type="entry name" value="Glyco_trans_1"/>
</dbReference>